<proteinExistence type="predicted"/>
<dbReference type="InterPro" id="IPR045608">
    <property type="entry name" value="Trypco2"/>
</dbReference>
<comment type="caution">
    <text evidence="3">The sequence shown here is derived from an EMBL/GenBank/DDBJ whole genome shotgun (WGS) entry which is preliminary data.</text>
</comment>
<accession>A0A7W5G5K7</accession>
<name>A0A7W5G5K7_9GAMM</name>
<feature type="compositionally biased region" description="Gly residues" evidence="1">
    <location>
        <begin position="91"/>
        <end position="108"/>
    </location>
</feature>
<evidence type="ECO:0000256" key="1">
    <source>
        <dbReference type="SAM" id="MobiDB-lite"/>
    </source>
</evidence>
<evidence type="ECO:0000313" key="3">
    <source>
        <dbReference type="EMBL" id="MBB3141229.1"/>
    </source>
</evidence>
<feature type="domain" description="Trypsin-co-occurring" evidence="2">
    <location>
        <begin position="5"/>
        <end position="76"/>
    </location>
</feature>
<dbReference type="RefSeq" id="WP_183387613.1">
    <property type="nucleotide sequence ID" value="NZ_JACHXM010000008.1"/>
</dbReference>
<keyword evidence="4" id="KW-1185">Reference proteome</keyword>
<evidence type="ECO:0000313" key="4">
    <source>
        <dbReference type="Proteomes" id="UP000525987"/>
    </source>
</evidence>
<dbReference type="Pfam" id="PF19631">
    <property type="entry name" value="Trypco2"/>
    <property type="match status" value="1"/>
</dbReference>
<evidence type="ECO:0000259" key="2">
    <source>
        <dbReference type="Pfam" id="PF19631"/>
    </source>
</evidence>
<protein>
    <submittedName>
        <fullName evidence="3">Putative membrane protein YgcG</fullName>
    </submittedName>
</protein>
<sequence>MKGNISLGRFIAQVKDELKSSQSDPADAFYELTDVQLEVTFALSTKGGAKGKLVVVELGGETAASQTHKVILNLKPLPLYGEREGEDGNSDAGGGGGDNSGGGGGTIPGGVYSDKRPNLPLYAPANIKEYDLSQQQWLPR</sequence>
<organism evidence="3 4">
    <name type="scientific">Halomonas organivorans</name>
    <dbReference type="NCBI Taxonomy" id="257772"/>
    <lineage>
        <taxon>Bacteria</taxon>
        <taxon>Pseudomonadati</taxon>
        <taxon>Pseudomonadota</taxon>
        <taxon>Gammaproteobacteria</taxon>
        <taxon>Oceanospirillales</taxon>
        <taxon>Halomonadaceae</taxon>
        <taxon>Halomonas</taxon>
    </lineage>
</organism>
<feature type="region of interest" description="Disordered" evidence="1">
    <location>
        <begin position="80"/>
        <end position="115"/>
    </location>
</feature>
<reference evidence="3 4" key="1">
    <citation type="submission" date="2020-08" db="EMBL/GenBank/DDBJ databases">
        <title>Genomic Encyclopedia of Type Strains, Phase III (KMG-III): the genomes of soil and plant-associated and newly described type strains.</title>
        <authorList>
            <person name="Whitman W."/>
        </authorList>
    </citation>
    <scope>NUCLEOTIDE SEQUENCE [LARGE SCALE GENOMIC DNA]</scope>
    <source>
        <strain evidence="3 4">CECT 5995</strain>
    </source>
</reference>
<dbReference type="EMBL" id="JACHXM010000008">
    <property type="protein sequence ID" value="MBB3141229.1"/>
    <property type="molecule type" value="Genomic_DNA"/>
</dbReference>
<gene>
    <name evidence="3" type="ORF">FHR96_002106</name>
</gene>
<dbReference type="Proteomes" id="UP000525987">
    <property type="component" value="Unassembled WGS sequence"/>
</dbReference>
<dbReference type="AlphaFoldDB" id="A0A7W5G5K7"/>